<proteinExistence type="predicted"/>
<accession>A0A1G5VEB7</accession>
<keyword evidence="1" id="KW-1133">Transmembrane helix</keyword>
<organism evidence="2 3">
    <name type="scientific">Methanobrevibacter millerae</name>
    <dbReference type="NCBI Taxonomy" id="230361"/>
    <lineage>
        <taxon>Archaea</taxon>
        <taxon>Methanobacteriati</taxon>
        <taxon>Methanobacteriota</taxon>
        <taxon>Methanomada group</taxon>
        <taxon>Methanobacteria</taxon>
        <taxon>Methanobacteriales</taxon>
        <taxon>Methanobacteriaceae</taxon>
        <taxon>Methanobrevibacter</taxon>
    </lineage>
</organism>
<dbReference type="EMBL" id="FMXB01000003">
    <property type="protein sequence ID" value="SDA44179.1"/>
    <property type="molecule type" value="Genomic_DNA"/>
</dbReference>
<feature type="transmembrane region" description="Helical" evidence="1">
    <location>
        <begin position="12"/>
        <end position="32"/>
    </location>
</feature>
<dbReference type="RefSeq" id="WP_149731212.1">
    <property type="nucleotide sequence ID" value="NZ_FMXB01000003.1"/>
</dbReference>
<evidence type="ECO:0000313" key="3">
    <source>
        <dbReference type="Proteomes" id="UP000323439"/>
    </source>
</evidence>
<dbReference type="Proteomes" id="UP000323439">
    <property type="component" value="Unassembled WGS sequence"/>
</dbReference>
<protein>
    <submittedName>
        <fullName evidence="2">Uncharacterized protein</fullName>
    </submittedName>
</protein>
<keyword evidence="1" id="KW-0472">Membrane</keyword>
<evidence type="ECO:0000313" key="2">
    <source>
        <dbReference type="EMBL" id="SDA44179.1"/>
    </source>
</evidence>
<evidence type="ECO:0000256" key="1">
    <source>
        <dbReference type="SAM" id="Phobius"/>
    </source>
</evidence>
<keyword evidence="3" id="KW-1185">Reference proteome</keyword>
<keyword evidence="1" id="KW-0812">Transmembrane</keyword>
<feature type="transmembrane region" description="Helical" evidence="1">
    <location>
        <begin position="38"/>
        <end position="58"/>
    </location>
</feature>
<reference evidence="2 3" key="1">
    <citation type="submission" date="2016-10" db="EMBL/GenBank/DDBJ databases">
        <authorList>
            <person name="Varghese N."/>
            <person name="Submissions S."/>
        </authorList>
    </citation>
    <scope>NUCLEOTIDE SEQUENCE [LARGE SCALE GENOMIC DNA]</scope>
    <source>
        <strain evidence="2 3">DSM 16643</strain>
    </source>
</reference>
<dbReference type="AlphaFoldDB" id="A0A1G5VEB7"/>
<sequence length="107" mass="12424">MKNNNDSNRTLIHYLILGSVVMFLLILSPISFFYVKNMIFILVVLGFLVLFAVIFKGFKNENRKTLDFLEKDVPTDVQFASTIDYEEKKLYSLNEYGDGESSRLKKL</sequence>
<gene>
    <name evidence="2" type="ORF">SAMN02910315_00586</name>
</gene>
<name>A0A1G5VEB7_9EURY</name>